<accession>A0A0A9FZ15</accession>
<reference evidence="2" key="2">
    <citation type="journal article" date="2015" name="Data Brief">
        <title>Shoot transcriptome of the giant reed, Arundo donax.</title>
        <authorList>
            <person name="Barrero R.A."/>
            <person name="Guerrero F.D."/>
            <person name="Moolhuijzen P."/>
            <person name="Goolsby J.A."/>
            <person name="Tidwell J."/>
            <person name="Bellgard S.E."/>
            <person name="Bellgard M.I."/>
        </authorList>
    </citation>
    <scope>NUCLEOTIDE SEQUENCE</scope>
    <source>
        <tissue evidence="2">Shoot tissue taken approximately 20 cm above the soil surface</tissue>
    </source>
</reference>
<dbReference type="AlphaFoldDB" id="A0A0A9FZ15"/>
<feature type="compositionally biased region" description="Polar residues" evidence="1">
    <location>
        <begin position="1"/>
        <end position="13"/>
    </location>
</feature>
<proteinExistence type="predicted"/>
<feature type="region of interest" description="Disordered" evidence="1">
    <location>
        <begin position="1"/>
        <end position="21"/>
    </location>
</feature>
<evidence type="ECO:0000256" key="1">
    <source>
        <dbReference type="SAM" id="MobiDB-lite"/>
    </source>
</evidence>
<name>A0A0A9FZ15_ARUDO</name>
<sequence length="45" mass="5148">MWQNSTAHENSNLLDDFDTSVPSLPRLLTLTDSLQERQEGRDTQS</sequence>
<organism evidence="2">
    <name type="scientific">Arundo donax</name>
    <name type="common">Giant reed</name>
    <name type="synonym">Donax arundinaceus</name>
    <dbReference type="NCBI Taxonomy" id="35708"/>
    <lineage>
        <taxon>Eukaryota</taxon>
        <taxon>Viridiplantae</taxon>
        <taxon>Streptophyta</taxon>
        <taxon>Embryophyta</taxon>
        <taxon>Tracheophyta</taxon>
        <taxon>Spermatophyta</taxon>
        <taxon>Magnoliopsida</taxon>
        <taxon>Liliopsida</taxon>
        <taxon>Poales</taxon>
        <taxon>Poaceae</taxon>
        <taxon>PACMAD clade</taxon>
        <taxon>Arundinoideae</taxon>
        <taxon>Arundineae</taxon>
        <taxon>Arundo</taxon>
    </lineage>
</organism>
<reference evidence="2" key="1">
    <citation type="submission" date="2014-09" db="EMBL/GenBank/DDBJ databases">
        <authorList>
            <person name="Magalhaes I.L.F."/>
            <person name="Oliveira U."/>
            <person name="Santos F.R."/>
            <person name="Vidigal T.H.D.A."/>
            <person name="Brescovit A.D."/>
            <person name="Santos A.J."/>
        </authorList>
    </citation>
    <scope>NUCLEOTIDE SEQUENCE</scope>
    <source>
        <tissue evidence="2">Shoot tissue taken approximately 20 cm above the soil surface</tissue>
    </source>
</reference>
<evidence type="ECO:0000313" key="2">
    <source>
        <dbReference type="EMBL" id="JAE18070.1"/>
    </source>
</evidence>
<protein>
    <submittedName>
        <fullName evidence="2">Uncharacterized protein</fullName>
    </submittedName>
</protein>
<dbReference type="EMBL" id="GBRH01179826">
    <property type="protein sequence ID" value="JAE18070.1"/>
    <property type="molecule type" value="Transcribed_RNA"/>
</dbReference>